<proteinExistence type="predicted"/>
<keyword evidence="3" id="KW-1185">Reference proteome</keyword>
<name>A0A9Q1KA70_9CARY</name>
<feature type="compositionally biased region" description="Polar residues" evidence="1">
    <location>
        <begin position="87"/>
        <end position="96"/>
    </location>
</feature>
<dbReference type="Proteomes" id="UP001153076">
    <property type="component" value="Unassembled WGS sequence"/>
</dbReference>
<feature type="compositionally biased region" description="Basic and acidic residues" evidence="1">
    <location>
        <begin position="70"/>
        <end position="86"/>
    </location>
</feature>
<gene>
    <name evidence="2" type="ORF">Cgig2_030159</name>
</gene>
<sequence length="216" mass="23316">MEPLPTLNRAYYLIQQAEKQRQESDAMSVKFEAEACADPISKKNLAKGRQVEGLYKLEANQAQGYQVQQDIKESPDIPQEINHDRTGSGNTQALTQQEERSGVPSPSPAVPEDPAVPQVLTEKPVTVPMSTPVPDRRQRSSLRSSPGSSYSGSPSLGSLSTTPRAIRLSPRPPRASPHAFPNDAFVMEDSATEIKENKAEGGSVKGVGVANVVQNV</sequence>
<organism evidence="2 3">
    <name type="scientific">Carnegiea gigantea</name>
    <dbReference type="NCBI Taxonomy" id="171969"/>
    <lineage>
        <taxon>Eukaryota</taxon>
        <taxon>Viridiplantae</taxon>
        <taxon>Streptophyta</taxon>
        <taxon>Embryophyta</taxon>
        <taxon>Tracheophyta</taxon>
        <taxon>Spermatophyta</taxon>
        <taxon>Magnoliopsida</taxon>
        <taxon>eudicotyledons</taxon>
        <taxon>Gunneridae</taxon>
        <taxon>Pentapetalae</taxon>
        <taxon>Caryophyllales</taxon>
        <taxon>Cactineae</taxon>
        <taxon>Cactaceae</taxon>
        <taxon>Cactoideae</taxon>
        <taxon>Echinocereeae</taxon>
        <taxon>Carnegiea</taxon>
    </lineage>
</organism>
<comment type="caution">
    <text evidence="2">The sequence shown here is derived from an EMBL/GenBank/DDBJ whole genome shotgun (WGS) entry which is preliminary data.</text>
</comment>
<reference evidence="2" key="1">
    <citation type="submission" date="2022-04" db="EMBL/GenBank/DDBJ databases">
        <title>Carnegiea gigantea Genome sequencing and assembly v2.</title>
        <authorList>
            <person name="Copetti D."/>
            <person name="Sanderson M.J."/>
            <person name="Burquez A."/>
            <person name="Wojciechowski M.F."/>
        </authorList>
    </citation>
    <scope>NUCLEOTIDE SEQUENCE</scope>
    <source>
        <strain evidence="2">SGP5-SGP5p</strain>
        <tissue evidence="2">Aerial part</tissue>
    </source>
</reference>
<evidence type="ECO:0000313" key="2">
    <source>
        <dbReference type="EMBL" id="KAJ8439224.1"/>
    </source>
</evidence>
<protein>
    <submittedName>
        <fullName evidence="2">Uncharacterized protein</fullName>
    </submittedName>
</protein>
<feature type="region of interest" description="Disordered" evidence="1">
    <location>
        <begin position="64"/>
        <end position="182"/>
    </location>
</feature>
<evidence type="ECO:0000256" key="1">
    <source>
        <dbReference type="SAM" id="MobiDB-lite"/>
    </source>
</evidence>
<feature type="compositionally biased region" description="Low complexity" evidence="1">
    <location>
        <begin position="141"/>
        <end position="164"/>
    </location>
</feature>
<evidence type="ECO:0000313" key="3">
    <source>
        <dbReference type="Proteomes" id="UP001153076"/>
    </source>
</evidence>
<dbReference type="AlphaFoldDB" id="A0A9Q1KA70"/>
<dbReference type="EMBL" id="JAKOGI010000226">
    <property type="protein sequence ID" value="KAJ8439224.1"/>
    <property type="molecule type" value="Genomic_DNA"/>
</dbReference>
<accession>A0A9Q1KA70</accession>